<comment type="caution">
    <text evidence="10">The sequence shown here is derived from an EMBL/GenBank/DDBJ whole genome shotgun (WGS) entry which is preliminary data.</text>
</comment>
<dbReference type="Proteomes" id="UP001595791">
    <property type="component" value="Unassembled WGS sequence"/>
</dbReference>
<reference evidence="11" key="1">
    <citation type="journal article" date="2019" name="Int. J. Syst. Evol. Microbiol.">
        <title>The Global Catalogue of Microorganisms (GCM) 10K type strain sequencing project: providing services to taxonomists for standard genome sequencing and annotation.</title>
        <authorList>
            <consortium name="The Broad Institute Genomics Platform"/>
            <consortium name="The Broad Institute Genome Sequencing Center for Infectious Disease"/>
            <person name="Wu L."/>
            <person name="Ma J."/>
        </authorList>
    </citation>
    <scope>NUCLEOTIDE SEQUENCE [LARGE SCALE GENOMIC DNA]</scope>
    <source>
        <strain evidence="11">LMG 29894</strain>
    </source>
</reference>
<gene>
    <name evidence="10" type="ORF">ACFOW7_17650</name>
</gene>
<dbReference type="PANTHER" id="PTHR43767">
    <property type="entry name" value="LONG-CHAIN-FATTY-ACID--COA LIGASE"/>
    <property type="match status" value="1"/>
</dbReference>
<evidence type="ECO:0000256" key="2">
    <source>
        <dbReference type="ARBA" id="ARBA00005005"/>
    </source>
</evidence>
<dbReference type="InterPro" id="IPR020845">
    <property type="entry name" value="AMP-binding_CS"/>
</dbReference>
<evidence type="ECO:0000259" key="8">
    <source>
        <dbReference type="Pfam" id="PF00501"/>
    </source>
</evidence>
<organism evidence="10 11">
    <name type="scientific">Chitinimonas lacunae</name>
    <dbReference type="NCBI Taxonomy" id="1963018"/>
    <lineage>
        <taxon>Bacteria</taxon>
        <taxon>Pseudomonadati</taxon>
        <taxon>Pseudomonadota</taxon>
        <taxon>Betaproteobacteria</taxon>
        <taxon>Neisseriales</taxon>
        <taxon>Chitinibacteraceae</taxon>
        <taxon>Chitinimonas</taxon>
    </lineage>
</organism>
<evidence type="ECO:0000256" key="5">
    <source>
        <dbReference type="ARBA" id="ARBA00026121"/>
    </source>
</evidence>
<dbReference type="InterPro" id="IPR045851">
    <property type="entry name" value="AMP-bd_C_sf"/>
</dbReference>
<dbReference type="Gene3D" id="3.40.50.12780">
    <property type="entry name" value="N-terminal domain of ligase-like"/>
    <property type="match status" value="1"/>
</dbReference>
<dbReference type="RefSeq" id="WP_378166805.1">
    <property type="nucleotide sequence ID" value="NZ_JBHSBU010000001.1"/>
</dbReference>
<dbReference type="PANTHER" id="PTHR43767:SF8">
    <property type="entry name" value="LONG-CHAIN-FATTY-ACID--COA LIGASE"/>
    <property type="match status" value="1"/>
</dbReference>
<keyword evidence="4" id="KW-0472">Membrane</keyword>
<dbReference type="InterPro" id="IPR050237">
    <property type="entry name" value="ATP-dep_AMP-bd_enzyme"/>
</dbReference>
<dbReference type="InterPro" id="IPR042099">
    <property type="entry name" value="ANL_N_sf"/>
</dbReference>
<protein>
    <recommendedName>
        <fullName evidence="6">Long-chain-fatty-acid--CoA ligase</fullName>
        <ecNumber evidence="5">6.2.1.3</ecNumber>
    </recommendedName>
    <alternativeName>
        <fullName evidence="7">Long-chain acyl-CoA synthetase</fullName>
    </alternativeName>
</protein>
<evidence type="ECO:0000256" key="1">
    <source>
        <dbReference type="ARBA" id="ARBA00004170"/>
    </source>
</evidence>
<comment type="subcellular location">
    <subcellularLocation>
        <location evidence="1">Membrane</location>
        <topology evidence="1">Peripheral membrane protein</topology>
    </subcellularLocation>
</comment>
<dbReference type="EMBL" id="JBHSBU010000001">
    <property type="protein sequence ID" value="MFC4161166.1"/>
    <property type="molecule type" value="Genomic_DNA"/>
</dbReference>
<dbReference type="Pfam" id="PF00501">
    <property type="entry name" value="AMP-binding"/>
    <property type="match status" value="1"/>
</dbReference>
<dbReference type="Gene3D" id="3.30.300.30">
    <property type="match status" value="1"/>
</dbReference>
<keyword evidence="3" id="KW-0436">Ligase</keyword>
<sequence length="563" mass="62899">MEKVWLKNYQSGVPETIDLNEFQSVSEVFEKSAEKFRDRPAFANTIKFAHRVMSYGEIDALSRDFAAYLQNDLGLAKGERVAIMMPNLLQYPIAVFGALRAGMTVVNVNPLYTPRELEHQLKDSGATTIVIVANFAHVLAEVIERTQVKHVLLTEMGDLFGFKGSILNFLMKMKKMVPPYSLPQAKSFRAALDLGRRRELKPVTIGHEDIAFLQYTGGTTGVSKGAMLLHRNIIANMQQAHAWLKPLVQEGQEIIITALPLYHIFSLTANCMVFSKIGGLNVLITNPRDIPGFIQEMGRYPVTCMTGVNTLFNALLNNPDFLKLNFSTWKMCLGGGMAVQKAVADRWRQLTGVPLIEAYGMTETSPAVCINPMYLREYNGAIGLPVPSTEIEVRDAEGRTLGFEEPGELWVRGPQVMKGYWNRPEETAKSIDSNGWFGTGDMAVIHADGFVKLVDRKKDMVLVSGFNVYPNEVEDVVAMHPGVLEVACIGVPDDKSGEVVKIFVVKKDPTLTDRDLIEHCKKNLTGYKVPRFVEFRAELPKTNVGKILRRALRDEEMAKLNQQ</sequence>
<comment type="pathway">
    <text evidence="2">Lipid metabolism; fatty acid beta-oxidation.</text>
</comment>
<dbReference type="InterPro" id="IPR025110">
    <property type="entry name" value="AMP-bd_C"/>
</dbReference>
<dbReference type="InterPro" id="IPR000873">
    <property type="entry name" value="AMP-dep_synth/lig_dom"/>
</dbReference>
<dbReference type="Pfam" id="PF13193">
    <property type="entry name" value="AMP-binding_C"/>
    <property type="match status" value="1"/>
</dbReference>
<proteinExistence type="predicted"/>
<evidence type="ECO:0000256" key="3">
    <source>
        <dbReference type="ARBA" id="ARBA00022598"/>
    </source>
</evidence>
<evidence type="ECO:0000313" key="11">
    <source>
        <dbReference type="Proteomes" id="UP001595791"/>
    </source>
</evidence>
<feature type="domain" description="AMP-dependent synthetase/ligase" evidence="8">
    <location>
        <begin position="29"/>
        <end position="421"/>
    </location>
</feature>
<accession>A0ABV8MUZ4</accession>
<evidence type="ECO:0000256" key="6">
    <source>
        <dbReference type="ARBA" id="ARBA00039545"/>
    </source>
</evidence>
<keyword evidence="11" id="KW-1185">Reference proteome</keyword>
<evidence type="ECO:0000313" key="10">
    <source>
        <dbReference type="EMBL" id="MFC4161166.1"/>
    </source>
</evidence>
<evidence type="ECO:0000256" key="7">
    <source>
        <dbReference type="ARBA" id="ARBA00042773"/>
    </source>
</evidence>
<dbReference type="SUPFAM" id="SSF56801">
    <property type="entry name" value="Acetyl-CoA synthetase-like"/>
    <property type="match status" value="1"/>
</dbReference>
<evidence type="ECO:0000256" key="4">
    <source>
        <dbReference type="ARBA" id="ARBA00023136"/>
    </source>
</evidence>
<dbReference type="EC" id="6.2.1.3" evidence="5"/>
<dbReference type="PROSITE" id="PS00455">
    <property type="entry name" value="AMP_BINDING"/>
    <property type="match status" value="1"/>
</dbReference>
<dbReference type="CDD" id="cd05936">
    <property type="entry name" value="FC-FACS_FadD_like"/>
    <property type="match status" value="1"/>
</dbReference>
<evidence type="ECO:0000259" key="9">
    <source>
        <dbReference type="Pfam" id="PF13193"/>
    </source>
</evidence>
<feature type="domain" description="AMP-binding enzyme C-terminal" evidence="9">
    <location>
        <begin position="472"/>
        <end position="546"/>
    </location>
</feature>
<name>A0ABV8MUZ4_9NEIS</name>